<dbReference type="OrthoDB" id="3540210at2759"/>
<protein>
    <submittedName>
        <fullName evidence="2">Uncharacterized protein</fullName>
    </submittedName>
</protein>
<keyword evidence="1" id="KW-0472">Membrane</keyword>
<dbReference type="Proteomes" id="UP000799778">
    <property type="component" value="Unassembled WGS sequence"/>
</dbReference>
<keyword evidence="1" id="KW-1133">Transmembrane helix</keyword>
<evidence type="ECO:0000313" key="2">
    <source>
        <dbReference type="EMBL" id="KAF2010293.1"/>
    </source>
</evidence>
<evidence type="ECO:0000256" key="1">
    <source>
        <dbReference type="SAM" id="Phobius"/>
    </source>
</evidence>
<keyword evidence="1" id="KW-0812">Transmembrane</keyword>
<gene>
    <name evidence="2" type="ORF">BU24DRAFT_356210</name>
</gene>
<evidence type="ECO:0000313" key="3">
    <source>
        <dbReference type="Proteomes" id="UP000799778"/>
    </source>
</evidence>
<feature type="transmembrane region" description="Helical" evidence="1">
    <location>
        <begin position="300"/>
        <end position="324"/>
    </location>
</feature>
<dbReference type="RefSeq" id="XP_033378632.1">
    <property type="nucleotide sequence ID" value="XM_033523887.1"/>
</dbReference>
<dbReference type="GeneID" id="54281284"/>
<keyword evidence="3" id="KW-1185">Reference proteome</keyword>
<organism evidence="2 3">
    <name type="scientific">Aaosphaeria arxii CBS 175.79</name>
    <dbReference type="NCBI Taxonomy" id="1450172"/>
    <lineage>
        <taxon>Eukaryota</taxon>
        <taxon>Fungi</taxon>
        <taxon>Dikarya</taxon>
        <taxon>Ascomycota</taxon>
        <taxon>Pezizomycotina</taxon>
        <taxon>Dothideomycetes</taxon>
        <taxon>Pleosporomycetidae</taxon>
        <taxon>Pleosporales</taxon>
        <taxon>Pleosporales incertae sedis</taxon>
        <taxon>Aaosphaeria</taxon>
    </lineage>
</organism>
<accession>A0A6A5XBK8</accession>
<dbReference type="EMBL" id="ML978076">
    <property type="protein sequence ID" value="KAF2010293.1"/>
    <property type="molecule type" value="Genomic_DNA"/>
</dbReference>
<proteinExistence type="predicted"/>
<reference evidence="2" key="1">
    <citation type="journal article" date="2020" name="Stud. Mycol.">
        <title>101 Dothideomycetes genomes: a test case for predicting lifestyles and emergence of pathogens.</title>
        <authorList>
            <person name="Haridas S."/>
            <person name="Albert R."/>
            <person name="Binder M."/>
            <person name="Bloem J."/>
            <person name="Labutti K."/>
            <person name="Salamov A."/>
            <person name="Andreopoulos B."/>
            <person name="Baker S."/>
            <person name="Barry K."/>
            <person name="Bills G."/>
            <person name="Bluhm B."/>
            <person name="Cannon C."/>
            <person name="Castanera R."/>
            <person name="Culley D."/>
            <person name="Daum C."/>
            <person name="Ezra D."/>
            <person name="Gonzalez J."/>
            <person name="Henrissat B."/>
            <person name="Kuo A."/>
            <person name="Liang C."/>
            <person name="Lipzen A."/>
            <person name="Lutzoni F."/>
            <person name="Magnuson J."/>
            <person name="Mondo S."/>
            <person name="Nolan M."/>
            <person name="Ohm R."/>
            <person name="Pangilinan J."/>
            <person name="Park H.-J."/>
            <person name="Ramirez L."/>
            <person name="Alfaro M."/>
            <person name="Sun H."/>
            <person name="Tritt A."/>
            <person name="Yoshinaga Y."/>
            <person name="Zwiers L.-H."/>
            <person name="Turgeon B."/>
            <person name="Goodwin S."/>
            <person name="Spatafora J."/>
            <person name="Crous P."/>
            <person name="Grigoriev I."/>
        </authorList>
    </citation>
    <scope>NUCLEOTIDE SEQUENCE</scope>
    <source>
        <strain evidence="2">CBS 175.79</strain>
    </source>
</reference>
<name>A0A6A5XBK8_9PLEO</name>
<sequence length="448" mass="50252">MRRVTTCAPIRSDEAYSTEWREGVHEALVGRTNTSVRYYEFGNGTKGCEGTNKTTDLTTFCVTQYQKDNFQVPYTVRGATAYHNNNSASDFEPIAAFRVPDADTTLLSIMSTAKYTGNVTDPLFNALNRSVVSQQVFFESTHDLNVLGCTEQYQFCNLGNGRCTALTGLYGIQQAFEIGDLSLNAKQSAMFQVMWKATWAMGLQWASKLLSDNLLLAKDWAFTAIAQTSSALPPDQWQSEAYNIHNLSLAVFQRRINEYAKPESFEIRPGVNSLNQLVEPTDPEMRALCGLQKIRSSDHYSVSILGMSIILVVGGVLILLDWILVQQIFWFRSVTHARQAKKADWTNTGTLQLYRQALESRGVGPWKVKDFEFPVLLSRNYTFMGLGSQHDPATQLHRMDSGDWAQQHTAYMPEHAVPQYTALTPQTPDMEGEIQVLGESKSSDGKLR</sequence>
<dbReference type="AlphaFoldDB" id="A0A6A5XBK8"/>